<protein>
    <submittedName>
        <fullName evidence="2">Uncharacterized protein</fullName>
    </submittedName>
</protein>
<proteinExistence type="predicted"/>
<sequence length="350" mass="37241">LAKTQSTGFPKVLAANSTLAQALLKNYLVVVPASPTCYNTTTNSYSGNSCGVPKSNHFIKHYRPWELKRIYDEVLNRFSFDTTRFALVGTGMGGRGGLRFLLDYPTLPAAVSMVSGALETSTSLYIKALPYTNWNSGEGCWDVTKPNVGGTCASENVVQPTMEKGAMLTGFPIRLWSSRYDDVDTLAEATETCKMVNSGSKGNCTVIDTKAPNHPAMAYYSRDVSDVEWLASYQRLPGQASRLIGSTEPVNVSTLVTETSTVSTSTTASETITDTVLLPTTTASETITDTVLLPTTTASDPGTTTTDPLITPTTAADSDTGVTATATVTDPTITTDVTTEIPTDTSIASR</sequence>
<keyword evidence="3" id="KW-1185">Reference proteome</keyword>
<evidence type="ECO:0000256" key="1">
    <source>
        <dbReference type="SAM" id="MobiDB-lite"/>
    </source>
</evidence>
<organism evidence="2 3">
    <name type="scientific">Tilletia indica</name>
    <dbReference type="NCBI Taxonomy" id="43049"/>
    <lineage>
        <taxon>Eukaryota</taxon>
        <taxon>Fungi</taxon>
        <taxon>Dikarya</taxon>
        <taxon>Basidiomycota</taxon>
        <taxon>Ustilaginomycotina</taxon>
        <taxon>Exobasidiomycetes</taxon>
        <taxon>Tilletiales</taxon>
        <taxon>Tilletiaceae</taxon>
        <taxon>Tilletia</taxon>
    </lineage>
</organism>
<comment type="caution">
    <text evidence="2">The sequence shown here is derived from an EMBL/GenBank/DDBJ whole genome shotgun (WGS) entry which is preliminary data.</text>
</comment>
<accession>A0A8T8S8R9</accession>
<dbReference type="InterPro" id="IPR029058">
    <property type="entry name" value="AB_hydrolase_fold"/>
</dbReference>
<feature type="non-terminal residue" evidence="2">
    <location>
        <position position="1"/>
    </location>
</feature>
<name>A0A8T8S8R9_9BASI</name>
<reference evidence="2" key="1">
    <citation type="submission" date="2016-04" db="EMBL/GenBank/DDBJ databases">
        <authorList>
            <person name="Nguyen H.D."/>
            <person name="Samba Siva P."/>
            <person name="Cullis J."/>
            <person name="Levesque C.A."/>
            <person name="Hambleton S."/>
        </authorList>
    </citation>
    <scope>NUCLEOTIDE SEQUENCE</scope>
    <source>
        <strain evidence="2">DAOMC 236416</strain>
    </source>
</reference>
<feature type="region of interest" description="Disordered" evidence="1">
    <location>
        <begin position="294"/>
        <end position="318"/>
    </location>
</feature>
<evidence type="ECO:0000313" key="3">
    <source>
        <dbReference type="Proteomes" id="UP000077521"/>
    </source>
</evidence>
<reference evidence="2" key="2">
    <citation type="journal article" date="2019" name="IMA Fungus">
        <title>Genome sequencing and comparison of five Tilletia species to identify candidate genes for the detection of regulated species infecting wheat.</title>
        <authorList>
            <person name="Nguyen H.D.T."/>
            <person name="Sultana T."/>
            <person name="Kesanakurti P."/>
            <person name="Hambleton S."/>
        </authorList>
    </citation>
    <scope>NUCLEOTIDE SEQUENCE</scope>
    <source>
        <strain evidence="2">DAOMC 236416</strain>
    </source>
</reference>
<gene>
    <name evidence="2" type="ORF">A4X13_0g9603</name>
</gene>
<evidence type="ECO:0000313" key="2">
    <source>
        <dbReference type="EMBL" id="KAE8235122.1"/>
    </source>
</evidence>
<dbReference type="EMBL" id="LWDF02002962">
    <property type="protein sequence ID" value="KAE8235122.1"/>
    <property type="molecule type" value="Genomic_DNA"/>
</dbReference>
<dbReference type="Proteomes" id="UP000077521">
    <property type="component" value="Unassembled WGS sequence"/>
</dbReference>
<dbReference type="AlphaFoldDB" id="A0A8T8S8R9"/>
<dbReference type="Gene3D" id="3.40.50.1820">
    <property type="entry name" value="alpha/beta hydrolase"/>
    <property type="match status" value="1"/>
</dbReference>
<dbReference type="SUPFAM" id="SSF53474">
    <property type="entry name" value="alpha/beta-Hydrolases"/>
    <property type="match status" value="1"/>
</dbReference>